<name>A0A9P8L7D8_9PEZI</name>
<dbReference type="Proteomes" id="UP000750711">
    <property type="component" value="Unassembled WGS sequence"/>
</dbReference>
<dbReference type="EMBL" id="JAGHQM010002589">
    <property type="protein sequence ID" value="KAH0548463.1"/>
    <property type="molecule type" value="Genomic_DNA"/>
</dbReference>
<dbReference type="InterPro" id="IPR012486">
    <property type="entry name" value="Far11/STRP_N"/>
</dbReference>
<gene>
    <name evidence="2" type="ORF">GP486_007946</name>
</gene>
<comment type="caution">
    <text evidence="2">The sequence shown here is derived from an EMBL/GenBank/DDBJ whole genome shotgun (WGS) entry which is preliminary data.</text>
</comment>
<sequence length="178" mass="20265">PAAYAFTYRDAASFPEELEEWFMYNDEERSDALHAKATFEKKWDTFVAKTIVATPHEVKWIDVDVPKRRRFVEGEVAALESVDAQRRGECLESLVYVGLGVWGETAGLRSIRTDRRTEDTDDDKAEGEEAKAADRFEDAGLQMDWMMRGAELIYDAMGVQTVFDVLRGACLRSWLANP</sequence>
<dbReference type="PANTHER" id="PTHR13239:SF4">
    <property type="entry name" value="AT25231P"/>
    <property type="match status" value="1"/>
</dbReference>
<proteinExistence type="predicted"/>
<dbReference type="AlphaFoldDB" id="A0A9P8L7D8"/>
<evidence type="ECO:0000313" key="2">
    <source>
        <dbReference type="EMBL" id="KAH0548463.1"/>
    </source>
</evidence>
<evidence type="ECO:0000259" key="1">
    <source>
        <dbReference type="Pfam" id="PF07923"/>
    </source>
</evidence>
<keyword evidence="3" id="KW-1185">Reference proteome</keyword>
<dbReference type="PANTHER" id="PTHR13239">
    <property type="entry name" value="PROTEIN REQUIRED FOR HYPHAL ANASTOMOSIS HAM-2"/>
    <property type="match status" value="1"/>
</dbReference>
<evidence type="ECO:0000313" key="3">
    <source>
        <dbReference type="Proteomes" id="UP000750711"/>
    </source>
</evidence>
<protein>
    <recommendedName>
        <fullName evidence="1">Far11/STRP N-terminal domain-containing protein</fullName>
    </recommendedName>
</protein>
<feature type="non-terminal residue" evidence="2">
    <location>
        <position position="1"/>
    </location>
</feature>
<dbReference type="InterPro" id="IPR040185">
    <property type="entry name" value="Far11/STRP"/>
</dbReference>
<accession>A0A9P8L7D8</accession>
<organism evidence="2 3">
    <name type="scientific">Trichoglossum hirsutum</name>
    <dbReference type="NCBI Taxonomy" id="265104"/>
    <lineage>
        <taxon>Eukaryota</taxon>
        <taxon>Fungi</taxon>
        <taxon>Dikarya</taxon>
        <taxon>Ascomycota</taxon>
        <taxon>Pezizomycotina</taxon>
        <taxon>Geoglossomycetes</taxon>
        <taxon>Geoglossales</taxon>
        <taxon>Geoglossaceae</taxon>
        <taxon>Trichoglossum</taxon>
    </lineage>
</organism>
<dbReference type="GO" id="GO:0005829">
    <property type="term" value="C:cytosol"/>
    <property type="evidence" value="ECO:0007669"/>
    <property type="project" value="TreeGrafter"/>
</dbReference>
<dbReference type="Pfam" id="PF07923">
    <property type="entry name" value="N1221"/>
    <property type="match status" value="1"/>
</dbReference>
<feature type="domain" description="Far11/STRP N-terminal" evidence="1">
    <location>
        <begin position="3"/>
        <end position="174"/>
    </location>
</feature>
<reference evidence="2" key="1">
    <citation type="submission" date="2021-03" db="EMBL/GenBank/DDBJ databases">
        <title>Comparative genomics and phylogenomic investigation of the class Geoglossomycetes provide insights into ecological specialization and systematics.</title>
        <authorList>
            <person name="Melie T."/>
            <person name="Pirro S."/>
            <person name="Miller A.N."/>
            <person name="Quandt A."/>
        </authorList>
    </citation>
    <scope>NUCLEOTIDE SEQUENCE</scope>
    <source>
        <strain evidence="2">CAQ_001_2017</strain>
    </source>
</reference>
<dbReference type="GO" id="GO:0007010">
    <property type="term" value="P:cytoskeleton organization"/>
    <property type="evidence" value="ECO:0007669"/>
    <property type="project" value="TreeGrafter"/>
</dbReference>